<keyword evidence="9 10" id="KW-0413">Isomerase</keyword>
<feature type="binding site" evidence="10">
    <location>
        <position position="533"/>
    </location>
    <ligand>
        <name>Mg(2+)</name>
        <dbReference type="ChEBI" id="CHEBI:18420"/>
        <label>1</label>
        <note>catalytic</note>
    </ligand>
</feature>
<dbReference type="NCBIfam" id="NF004189">
    <property type="entry name" value="PRK05644.1"/>
    <property type="match status" value="1"/>
</dbReference>
<keyword evidence="4 10" id="KW-0547">Nucleotide-binding</keyword>
<dbReference type="InterPro" id="IPR013759">
    <property type="entry name" value="Topo_IIA_B_C"/>
</dbReference>
<dbReference type="InterPro" id="IPR001241">
    <property type="entry name" value="Topo_IIA"/>
</dbReference>
<dbReference type="NCBIfam" id="NF011501">
    <property type="entry name" value="PRK14939.1"/>
    <property type="match status" value="1"/>
</dbReference>
<feature type="domain" description="Toprim" evidence="12">
    <location>
        <begin position="454"/>
        <end position="568"/>
    </location>
</feature>
<dbReference type="InterPro" id="IPR011557">
    <property type="entry name" value="GyrB"/>
</dbReference>
<accession>A0A2M7QBN6</accession>
<dbReference type="InterPro" id="IPR013506">
    <property type="entry name" value="Topo_IIA_bsu_dom2"/>
</dbReference>
<dbReference type="AlphaFoldDB" id="A0A2M7QBN6"/>
<dbReference type="InterPro" id="IPR034160">
    <property type="entry name" value="TOPRIM_GyrB"/>
</dbReference>
<evidence type="ECO:0000256" key="4">
    <source>
        <dbReference type="ARBA" id="ARBA00022741"/>
    </source>
</evidence>
<dbReference type="PROSITE" id="PS00177">
    <property type="entry name" value="TOPOISOMERASE_II"/>
    <property type="match status" value="1"/>
</dbReference>
<dbReference type="PRINTS" id="PR00418">
    <property type="entry name" value="TPI2FAMILY"/>
</dbReference>
<sequence>MAEKTNEKPQDKETRKAAPAKKPAGRKKGADGHTGTDEYGAGQITVLEGLEPVRRRPGMYIGSTGTEGLHHLIWEVVDNSIDEAMAGHCDNITITLEKGGEVSVEDDGRGIPVDIHKQFGKSALELVMTKLHAGGKFGAGGYKVSGGLHGVGISVVNALSTHVRAEVKRDGQLWVQEYKCGVPQGKVKAIKAIRGTGTKTIFQPDGSIFQTLEFSWDTMITHLRQQSYLTAGVTMHIRDRRSKELEKDYTFHFEGGVKSYVWHLNRQKDVRHPNIFYVRKERDDVGEVEIAFQYTDDYKENAYAFANNIYNPEGGMHVVGFRTALTRVLNNYARKNNILKEKDDNITGDDSREGLTSVISIRLKEPQFEGQTKAKLGNPEARTAVEAVLAEELEVFLEENPKDAQAIIEKCVIAARARLAARAARDTILRKGMLEGLTLPGKLSDCSTRDSSRSELFLVEGDSAGGSAKQGRDRETQAILPLRGKILNVERARLDKILTNNEIKSLIIALGTNIGDQFSIEGLRYERIVIMTDADVDGAHIRTLLLTLFYRYFQELILKGHLFIAQPPLFRLQKGKEVHYAFTDEEQDRFIASMTGDSKSVSKVHKEIEQVETEGGEQESGEIKTSTGISIQRYKGLGEMNPEQLWETTMDPEKRVMKLVTIEDATRADQVFDVLMGSEVEPRKRFIQTHAKNVKNLDI</sequence>
<keyword evidence="10" id="KW-0963">Cytoplasm</keyword>
<evidence type="ECO:0000256" key="1">
    <source>
        <dbReference type="ARBA" id="ARBA00000185"/>
    </source>
</evidence>
<dbReference type="InterPro" id="IPR000565">
    <property type="entry name" value="Topo_IIA_B"/>
</dbReference>
<evidence type="ECO:0000259" key="12">
    <source>
        <dbReference type="PROSITE" id="PS50880"/>
    </source>
</evidence>
<evidence type="ECO:0000313" key="14">
    <source>
        <dbReference type="Proteomes" id="UP000230973"/>
    </source>
</evidence>
<dbReference type="InterPro" id="IPR018522">
    <property type="entry name" value="TopoIIA_CS"/>
</dbReference>
<dbReference type="GO" id="GO:0003918">
    <property type="term" value="F:DNA topoisomerase type II (double strand cut, ATP-hydrolyzing) activity"/>
    <property type="evidence" value="ECO:0007669"/>
    <property type="project" value="UniProtKB-UniRule"/>
</dbReference>
<dbReference type="NCBIfam" id="TIGR01059">
    <property type="entry name" value="gyrB"/>
    <property type="match status" value="1"/>
</dbReference>
<dbReference type="GO" id="GO:0005524">
    <property type="term" value="F:ATP binding"/>
    <property type="evidence" value="ECO:0007669"/>
    <property type="project" value="UniProtKB-UniRule"/>
</dbReference>
<reference evidence="14" key="1">
    <citation type="submission" date="2017-09" db="EMBL/GenBank/DDBJ databases">
        <title>Depth-based differentiation of microbial function through sediment-hosted aquifers and enrichment of novel symbionts in the deep terrestrial subsurface.</title>
        <authorList>
            <person name="Probst A.J."/>
            <person name="Ladd B."/>
            <person name="Jarett J.K."/>
            <person name="Geller-Mcgrath D.E."/>
            <person name="Sieber C.M.K."/>
            <person name="Emerson J.B."/>
            <person name="Anantharaman K."/>
            <person name="Thomas B.C."/>
            <person name="Malmstrom R."/>
            <person name="Stieglmeier M."/>
            <person name="Klingl A."/>
            <person name="Woyke T."/>
            <person name="Ryan C.M."/>
            <person name="Banfield J.F."/>
        </authorList>
    </citation>
    <scope>NUCLEOTIDE SEQUENCE [LARGE SCALE GENOMIC DNA]</scope>
</reference>
<evidence type="ECO:0000256" key="6">
    <source>
        <dbReference type="ARBA" id="ARBA00022842"/>
    </source>
</evidence>
<dbReference type="InterPro" id="IPR013760">
    <property type="entry name" value="Topo_IIA-like_dom_sf"/>
</dbReference>
<dbReference type="PANTHER" id="PTHR45866:SF1">
    <property type="entry name" value="DNA GYRASE SUBUNIT B, MITOCHONDRIAL"/>
    <property type="match status" value="1"/>
</dbReference>
<dbReference type="Proteomes" id="UP000230973">
    <property type="component" value="Unassembled WGS sequence"/>
</dbReference>
<evidence type="ECO:0000256" key="10">
    <source>
        <dbReference type="HAMAP-Rule" id="MF_01898"/>
    </source>
</evidence>
<dbReference type="SMART" id="SM00387">
    <property type="entry name" value="HATPase_c"/>
    <property type="match status" value="1"/>
</dbReference>
<dbReference type="Pfam" id="PF00986">
    <property type="entry name" value="DNA_gyraseB_C"/>
    <property type="match status" value="1"/>
</dbReference>
<dbReference type="CDD" id="cd00822">
    <property type="entry name" value="TopoII_Trans_DNA_gyrase"/>
    <property type="match status" value="1"/>
</dbReference>
<feature type="binding site" evidence="10">
    <location>
        <position position="533"/>
    </location>
    <ligand>
        <name>Mg(2+)</name>
        <dbReference type="ChEBI" id="CHEBI:18420"/>
        <label>2</label>
    </ligand>
</feature>
<dbReference type="EMBL" id="PFLC01000024">
    <property type="protein sequence ID" value="PIY62903.1"/>
    <property type="molecule type" value="Genomic_DNA"/>
</dbReference>
<dbReference type="GO" id="GO:0005737">
    <property type="term" value="C:cytoplasm"/>
    <property type="evidence" value="ECO:0007669"/>
    <property type="project" value="UniProtKB-SubCell"/>
</dbReference>
<dbReference type="SUPFAM" id="SSF54211">
    <property type="entry name" value="Ribosomal protein S5 domain 2-like"/>
    <property type="match status" value="1"/>
</dbReference>
<evidence type="ECO:0000256" key="11">
    <source>
        <dbReference type="SAM" id="MobiDB-lite"/>
    </source>
</evidence>
<dbReference type="Gene3D" id="3.40.50.670">
    <property type="match status" value="1"/>
</dbReference>
<evidence type="ECO:0000256" key="8">
    <source>
        <dbReference type="ARBA" id="ARBA00023125"/>
    </source>
</evidence>
<keyword evidence="3 10" id="KW-0479">Metal-binding</keyword>
<keyword evidence="5 10" id="KW-0067">ATP-binding</keyword>
<dbReference type="InterPro" id="IPR036890">
    <property type="entry name" value="HATPase_C_sf"/>
</dbReference>
<dbReference type="FunFam" id="3.40.50.670:FF:000001">
    <property type="entry name" value="DNA topoisomerase 2"/>
    <property type="match status" value="1"/>
</dbReference>
<dbReference type="Pfam" id="PF00204">
    <property type="entry name" value="DNA_gyraseB"/>
    <property type="match status" value="1"/>
</dbReference>
<feature type="site" description="Interaction with DNA" evidence="10">
    <location>
        <position position="488"/>
    </location>
</feature>
<dbReference type="SUPFAM" id="SSF56719">
    <property type="entry name" value="Type II DNA topoisomerase"/>
    <property type="match status" value="1"/>
</dbReference>
<evidence type="ECO:0000256" key="5">
    <source>
        <dbReference type="ARBA" id="ARBA00022840"/>
    </source>
</evidence>
<comment type="function">
    <text evidence="10">A type II topoisomerase that negatively supercoils closed circular double-stranded (ds) DNA in an ATP-dependent manner to modulate DNA topology and maintain chromosomes in an underwound state. Negative supercoiling favors strand separation, and DNA replication, transcription, recombination and repair, all of which involve strand separation. Also able to catalyze the interconversion of other topological isomers of dsDNA rings, including catenanes and knotted rings. Type II topoisomerases break and join 2 DNA strands simultaneously in an ATP-dependent manner.</text>
</comment>
<comment type="cofactor">
    <cofactor evidence="10">
        <name>Mg(2+)</name>
        <dbReference type="ChEBI" id="CHEBI:18420"/>
    </cofactor>
    <cofactor evidence="10">
        <name>Mn(2+)</name>
        <dbReference type="ChEBI" id="CHEBI:29035"/>
    </cofactor>
    <cofactor evidence="10">
        <name>Ca(2+)</name>
        <dbReference type="ChEBI" id="CHEBI:29108"/>
    </cofactor>
    <text evidence="10">Binds two Mg(2+) per subunit. The magnesium ions form salt bridges with both the protein and the DNA. Can also accept other divalent metal cations, such as Mn(2+) or Ca(2+).</text>
</comment>
<comment type="miscellaneous">
    <text evidence="10">Few gyrases are as efficient as E.coli at forming negative supercoils. Not all organisms have 2 type II topoisomerases; in organisms with a single type II topoisomerase this enzyme also has to decatenate newly replicated chromosomes.</text>
</comment>
<keyword evidence="8" id="KW-0238">DNA-binding</keyword>
<dbReference type="GO" id="GO:0006265">
    <property type="term" value="P:DNA topological change"/>
    <property type="evidence" value="ECO:0007669"/>
    <property type="project" value="UniProtKB-UniRule"/>
</dbReference>
<protein>
    <recommendedName>
        <fullName evidence="10">DNA gyrase subunit B</fullName>
        <ecNumber evidence="10">5.6.2.2</ecNumber>
    </recommendedName>
</protein>
<evidence type="ECO:0000313" key="13">
    <source>
        <dbReference type="EMBL" id="PIY62903.1"/>
    </source>
</evidence>
<gene>
    <name evidence="10 13" type="primary">gyrB</name>
    <name evidence="13" type="ORF">COY93_01840</name>
</gene>
<comment type="similarity">
    <text evidence="2 10">Belongs to the type II topoisomerase GyrB family.</text>
</comment>
<name>A0A2M7QBN6_9BACT</name>
<dbReference type="GO" id="GO:0006261">
    <property type="term" value="P:DNA-templated DNA replication"/>
    <property type="evidence" value="ECO:0007669"/>
    <property type="project" value="UniProtKB-UniRule"/>
</dbReference>
<dbReference type="CDD" id="cd16928">
    <property type="entry name" value="HATPase_GyrB-like"/>
    <property type="match status" value="1"/>
</dbReference>
<proteinExistence type="inferred from homology"/>
<dbReference type="Gene3D" id="3.30.565.10">
    <property type="entry name" value="Histidine kinase-like ATPase, C-terminal domain"/>
    <property type="match status" value="1"/>
</dbReference>
<evidence type="ECO:0000256" key="7">
    <source>
        <dbReference type="ARBA" id="ARBA00023029"/>
    </source>
</evidence>
<dbReference type="Pfam" id="PF02518">
    <property type="entry name" value="HATPase_c"/>
    <property type="match status" value="1"/>
</dbReference>
<comment type="subcellular location">
    <subcellularLocation>
        <location evidence="10">Cytoplasm</location>
    </subcellularLocation>
</comment>
<feature type="site" description="Interaction with DNA" evidence="10">
    <location>
        <position position="485"/>
    </location>
</feature>
<comment type="caution">
    <text evidence="13">The sequence shown here is derived from an EMBL/GenBank/DDBJ whole genome shotgun (WGS) entry which is preliminary data.</text>
</comment>
<feature type="compositionally biased region" description="Basic and acidic residues" evidence="11">
    <location>
        <begin position="1"/>
        <end position="16"/>
    </location>
</feature>
<dbReference type="Gene3D" id="3.30.230.10">
    <property type="match status" value="1"/>
</dbReference>
<dbReference type="GO" id="GO:0046872">
    <property type="term" value="F:metal ion binding"/>
    <property type="evidence" value="ECO:0007669"/>
    <property type="project" value="UniProtKB-KW"/>
</dbReference>
<dbReference type="SMART" id="SM00433">
    <property type="entry name" value="TOP2c"/>
    <property type="match status" value="1"/>
</dbReference>
<evidence type="ECO:0000256" key="9">
    <source>
        <dbReference type="ARBA" id="ARBA00023235"/>
    </source>
</evidence>
<organism evidence="13 14">
    <name type="scientific">Candidatus Uhrbacteria bacterium CG_4_10_14_0_8_um_filter_58_22</name>
    <dbReference type="NCBI Taxonomy" id="1975029"/>
    <lineage>
        <taxon>Bacteria</taxon>
        <taxon>Candidatus Uhriibacteriota</taxon>
    </lineage>
</organism>
<dbReference type="PRINTS" id="PR01159">
    <property type="entry name" value="DNAGYRASEB"/>
</dbReference>
<dbReference type="GO" id="GO:0003677">
    <property type="term" value="F:DNA binding"/>
    <property type="evidence" value="ECO:0007669"/>
    <property type="project" value="UniProtKB-KW"/>
</dbReference>
<dbReference type="InterPro" id="IPR020568">
    <property type="entry name" value="Ribosomal_Su5_D2-typ_SF"/>
</dbReference>
<dbReference type="PROSITE" id="PS50880">
    <property type="entry name" value="TOPRIM"/>
    <property type="match status" value="1"/>
</dbReference>
<dbReference type="FunFam" id="3.30.565.10:FF:000002">
    <property type="entry name" value="DNA gyrase subunit B"/>
    <property type="match status" value="1"/>
</dbReference>
<evidence type="ECO:0000256" key="3">
    <source>
        <dbReference type="ARBA" id="ARBA00022723"/>
    </source>
</evidence>
<dbReference type="CDD" id="cd03366">
    <property type="entry name" value="TOPRIM_TopoIIA_GyrB"/>
    <property type="match status" value="1"/>
</dbReference>
<dbReference type="InterPro" id="IPR014721">
    <property type="entry name" value="Ribsml_uS5_D2-typ_fold_subgr"/>
</dbReference>
<dbReference type="SUPFAM" id="SSF55874">
    <property type="entry name" value="ATPase domain of HSP90 chaperone/DNA topoisomerase II/histidine kinase"/>
    <property type="match status" value="1"/>
</dbReference>
<comment type="subunit">
    <text evidence="10">Heterotetramer, composed of two GyrA and two GyrB chains. In the heterotetramer, GyrA contains the active site tyrosine that forms a transient covalent intermediate with DNA, while GyrB binds cofactors and catalyzes ATP hydrolysis.</text>
</comment>
<dbReference type="InterPro" id="IPR003594">
    <property type="entry name" value="HATPase_dom"/>
</dbReference>
<dbReference type="InterPro" id="IPR006171">
    <property type="entry name" value="TOPRIM_dom"/>
</dbReference>
<keyword evidence="7 10" id="KW-0799">Topoisomerase</keyword>
<dbReference type="GO" id="GO:0005694">
    <property type="term" value="C:chromosome"/>
    <property type="evidence" value="ECO:0007669"/>
    <property type="project" value="InterPro"/>
</dbReference>
<feature type="binding site" evidence="10">
    <location>
        <position position="460"/>
    </location>
    <ligand>
        <name>Mg(2+)</name>
        <dbReference type="ChEBI" id="CHEBI:18420"/>
        <label>1</label>
        <note>catalytic</note>
    </ligand>
</feature>
<evidence type="ECO:0000256" key="2">
    <source>
        <dbReference type="ARBA" id="ARBA00010708"/>
    </source>
</evidence>
<keyword evidence="6 10" id="KW-0460">Magnesium</keyword>
<feature type="region of interest" description="Disordered" evidence="11">
    <location>
        <begin position="1"/>
        <end position="43"/>
    </location>
</feature>
<dbReference type="EC" id="5.6.2.2" evidence="10"/>
<dbReference type="PANTHER" id="PTHR45866">
    <property type="entry name" value="DNA GYRASE/TOPOISOMERASE SUBUNIT B"/>
    <property type="match status" value="1"/>
</dbReference>
<dbReference type="Pfam" id="PF01751">
    <property type="entry name" value="Toprim"/>
    <property type="match status" value="1"/>
</dbReference>
<comment type="catalytic activity">
    <reaction evidence="1 10">
        <text>ATP-dependent breakage, passage and rejoining of double-stranded DNA.</text>
        <dbReference type="EC" id="5.6.2.2"/>
    </reaction>
</comment>
<dbReference type="FunFam" id="3.30.230.10:FF:000005">
    <property type="entry name" value="DNA gyrase subunit B"/>
    <property type="match status" value="1"/>
</dbReference>
<dbReference type="InterPro" id="IPR002288">
    <property type="entry name" value="DNA_gyrase_B_C"/>
</dbReference>
<feature type="binding site" evidence="10">
    <location>
        <position position="535"/>
    </location>
    <ligand>
        <name>Mg(2+)</name>
        <dbReference type="ChEBI" id="CHEBI:18420"/>
        <label>2</label>
    </ligand>
</feature>
<dbReference type="HAMAP" id="MF_01898">
    <property type="entry name" value="GyrB"/>
    <property type="match status" value="1"/>
</dbReference>